<evidence type="ECO:0000256" key="1">
    <source>
        <dbReference type="SAM" id="MobiDB-lite"/>
    </source>
</evidence>
<feature type="compositionally biased region" description="Polar residues" evidence="1">
    <location>
        <begin position="396"/>
        <end position="415"/>
    </location>
</feature>
<feature type="compositionally biased region" description="Basic and acidic residues" evidence="1">
    <location>
        <begin position="572"/>
        <end position="582"/>
    </location>
</feature>
<feature type="compositionally biased region" description="Basic and acidic residues" evidence="1">
    <location>
        <begin position="653"/>
        <end position="679"/>
    </location>
</feature>
<feature type="compositionally biased region" description="Basic and acidic residues" evidence="1">
    <location>
        <begin position="693"/>
        <end position="705"/>
    </location>
</feature>
<feature type="compositionally biased region" description="Acidic residues" evidence="1">
    <location>
        <begin position="798"/>
        <end position="808"/>
    </location>
</feature>
<feature type="compositionally biased region" description="Low complexity" evidence="1">
    <location>
        <begin position="1082"/>
        <end position="1112"/>
    </location>
</feature>
<protein>
    <submittedName>
        <fullName evidence="2">Uncharacterized protein</fullName>
    </submittedName>
</protein>
<dbReference type="EMBL" id="ML978731">
    <property type="protein sequence ID" value="KAF2085356.1"/>
    <property type="molecule type" value="Genomic_DNA"/>
</dbReference>
<comment type="caution">
    <text evidence="2">The sequence shown here is derived from an EMBL/GenBank/DDBJ whole genome shotgun (WGS) entry which is preliminary data.</text>
</comment>
<feature type="compositionally biased region" description="Low complexity" evidence="1">
    <location>
        <begin position="38"/>
        <end position="57"/>
    </location>
</feature>
<feature type="compositionally biased region" description="Polar residues" evidence="1">
    <location>
        <begin position="1126"/>
        <end position="1136"/>
    </location>
</feature>
<accession>A0A9P4HTJ8</accession>
<feature type="compositionally biased region" description="Acidic residues" evidence="1">
    <location>
        <begin position="1222"/>
        <end position="1235"/>
    </location>
</feature>
<feature type="compositionally biased region" description="Polar residues" evidence="1">
    <location>
        <begin position="584"/>
        <end position="596"/>
    </location>
</feature>
<evidence type="ECO:0000313" key="2">
    <source>
        <dbReference type="EMBL" id="KAF2085356.1"/>
    </source>
</evidence>
<dbReference type="OrthoDB" id="5423926at2759"/>
<feature type="region of interest" description="Disordered" evidence="1">
    <location>
        <begin position="1"/>
        <end position="21"/>
    </location>
</feature>
<feature type="compositionally biased region" description="Polar residues" evidence="1">
    <location>
        <begin position="310"/>
        <end position="332"/>
    </location>
</feature>
<sequence>MFKSSRRRAASNPPPNNTNVNAAAAVAASQAFLRDRASNASLSSAAAAAALRSHTSSPVPPSSIQTKRMQRKGSNASNASSAIATPTMRRQGSSGSMSQRSFRSPSPGRSGNMSPLPANAPPVPAIPQNLPTPTKHKRSASVDPQPTRVSSPPPRKQGGRGVSVDRGGNALVDRYPRIPPLQNVPEIERGDSQRSINFSRPMSPALRSASPTSHTSHSGWFTTPITSDQSPRPDSRPAPKSTSATLPASEASGIEQSIHDAANKPVAKKKKKVAPGVEGSHLAGGSMNVKPSGTAINGGVSSPARAKSPSPINTNVSTTNSRSPSESPVTGRSSDELETRPVRVSKKPSTVLESPEAEEQEERVAAANTGKKINATSNGSAGATRPVSLAIPVGFQSASNQEQTRSVSQPMQASARTHERHQSLSPTRSAHFAAVAIDFQNGFKHQPPPRSVSPAKSALKHSPSSSVRGNSPSGLQAASLNKGGVSDGSDAGSIDGFTPTKKKKKSVRVSFDESPSIAGEDASPVSSTPAKTGLESSRRKAKSAQDEDDDLEEIMKPRPALPLFGSIRRERRKDDNDAEKVTETVPSLSNSVSTVQDPMEASSDHNVGGIFAKDLNTRSSTERAKNMQADAPAVAAMGTSGYDSDSESDLEDSEIRESVNNFIKRDTKHESANDGDAKTQEFPVATGGSSSKEAADKLRNRETNDVPKISFQPPTPGIEDEKNELSFEMPGSWSEQEDDEILQSSPESTRDVSKAADAADVAQEPHETPVPSIEADTDHDANPTPIHPQQTLDMFLESVEEEPSDGDNDSIYSDAAEDLSEMEGGFASLDAIVESPAVSPRSPLRGSVSPPDSPLASRPNAGNEDWGQTKAYWSSLSDQRKKQIEQEAITNSPTSERFLDPPAPILKAPKKKKKAVVTTETQPDVRPKATAPAMSQPPAQPAVPKKSAMRKSMREERPQTPPQDGTRMRTSMRTSMRGGTGLDASRYSDANMENREPKGALQKKNIPLAAAPKAPAAIKAPAKRLPAQVVPPQPQRQSAAPALTRTSSNDSDNSDSSFRRHRRRASSSAASDGRYSMKRSMRNASPPRGPARPSSPQGPPRSSRLSIRSLSPNGSLFGRRKPMFNDQGSTGGFSKSTMRDNKPPVSHARFSGMSKPAKAKPVKSASTPLFKSRFNDSSDEEDSRPTYRSRFADSDDEDDSPASPIPSGLRPVRGIPRRAGDEDAESTDLSDEEASDREARAPVATNKPPPVPSSKDIEAASSAPLTNGQGKITPAGIALAKGSLRDSKWANTDSPRKEKKPFFGLGGGKKRSSSVAPSLNTVDGRPTSPSSPGGGKLQRRSTPSRTPSESWPLPPPIPDDDRTLRGTGGRPTTSDGAPGRSVERPALGKRQSTGAAPGGSAGPYTIRDPKTGRDVVIGKAGKKKKFPLLRKVFGLTD</sequence>
<feature type="compositionally biased region" description="Low complexity" evidence="1">
    <location>
        <begin position="1035"/>
        <end position="1056"/>
    </location>
</feature>
<dbReference type="Proteomes" id="UP000799776">
    <property type="component" value="Unassembled WGS sequence"/>
</dbReference>
<organism evidence="2 3">
    <name type="scientific">Saccharata proteae CBS 121410</name>
    <dbReference type="NCBI Taxonomy" id="1314787"/>
    <lineage>
        <taxon>Eukaryota</taxon>
        <taxon>Fungi</taxon>
        <taxon>Dikarya</taxon>
        <taxon>Ascomycota</taxon>
        <taxon>Pezizomycotina</taxon>
        <taxon>Dothideomycetes</taxon>
        <taxon>Dothideomycetes incertae sedis</taxon>
        <taxon>Botryosphaeriales</taxon>
        <taxon>Saccharataceae</taxon>
        <taxon>Saccharata</taxon>
    </lineage>
</organism>
<gene>
    <name evidence="2" type="ORF">K490DRAFT_58753</name>
</gene>
<feature type="region of interest" description="Disordered" evidence="1">
    <location>
        <begin position="36"/>
        <end position="1422"/>
    </location>
</feature>
<evidence type="ECO:0000313" key="3">
    <source>
        <dbReference type="Proteomes" id="UP000799776"/>
    </source>
</evidence>
<feature type="compositionally biased region" description="Low complexity" evidence="1">
    <location>
        <begin position="462"/>
        <end position="474"/>
    </location>
</feature>
<feature type="compositionally biased region" description="Low complexity" evidence="1">
    <location>
        <begin position="74"/>
        <end position="111"/>
    </location>
</feature>
<name>A0A9P4HTJ8_9PEZI</name>
<keyword evidence="3" id="KW-1185">Reference proteome</keyword>
<proteinExistence type="predicted"/>
<feature type="compositionally biased region" description="Low complexity" evidence="1">
    <location>
        <begin position="1003"/>
        <end position="1028"/>
    </location>
</feature>
<feature type="compositionally biased region" description="Polar residues" evidence="1">
    <location>
        <begin position="209"/>
        <end position="230"/>
    </location>
</feature>
<feature type="compositionally biased region" description="Low complexity" evidence="1">
    <location>
        <begin position="968"/>
        <end position="977"/>
    </location>
</feature>
<reference evidence="2" key="1">
    <citation type="journal article" date="2020" name="Stud. Mycol.">
        <title>101 Dothideomycetes genomes: a test case for predicting lifestyles and emergence of pathogens.</title>
        <authorList>
            <person name="Haridas S."/>
            <person name="Albert R."/>
            <person name="Binder M."/>
            <person name="Bloem J."/>
            <person name="Labutti K."/>
            <person name="Salamov A."/>
            <person name="Andreopoulos B."/>
            <person name="Baker S."/>
            <person name="Barry K."/>
            <person name="Bills G."/>
            <person name="Bluhm B."/>
            <person name="Cannon C."/>
            <person name="Castanera R."/>
            <person name="Culley D."/>
            <person name="Daum C."/>
            <person name="Ezra D."/>
            <person name="Gonzalez J."/>
            <person name="Henrissat B."/>
            <person name="Kuo A."/>
            <person name="Liang C."/>
            <person name="Lipzen A."/>
            <person name="Lutzoni F."/>
            <person name="Magnuson J."/>
            <person name="Mondo S."/>
            <person name="Nolan M."/>
            <person name="Ohm R."/>
            <person name="Pangilinan J."/>
            <person name="Park H.-J."/>
            <person name="Ramirez L."/>
            <person name="Alfaro M."/>
            <person name="Sun H."/>
            <person name="Tritt A."/>
            <person name="Yoshinaga Y."/>
            <person name="Zwiers L.-H."/>
            <person name="Turgeon B."/>
            <person name="Goodwin S."/>
            <person name="Spatafora J."/>
            <person name="Crous P."/>
            <person name="Grigoriev I."/>
        </authorList>
    </citation>
    <scope>NUCLEOTIDE SEQUENCE</scope>
    <source>
        <strain evidence="2">CBS 121410</strain>
    </source>
</reference>